<evidence type="ECO:0000256" key="1">
    <source>
        <dbReference type="ARBA" id="ARBA00001971"/>
    </source>
</evidence>
<dbReference type="PRINTS" id="PR00385">
    <property type="entry name" value="P450"/>
</dbReference>
<dbReference type="GO" id="GO:0020037">
    <property type="term" value="F:heme binding"/>
    <property type="evidence" value="ECO:0007669"/>
    <property type="project" value="InterPro"/>
</dbReference>
<reference evidence="10 11" key="1">
    <citation type="submission" date="2020-06" db="EMBL/GenBank/DDBJ databases">
        <authorList>
            <person name="Li R."/>
            <person name="Bekaert M."/>
        </authorList>
    </citation>
    <scope>NUCLEOTIDE SEQUENCE [LARGE SCALE GENOMIC DNA]</scope>
    <source>
        <strain evidence="11">wild</strain>
    </source>
</reference>
<dbReference type="InterPro" id="IPR036396">
    <property type="entry name" value="Cyt_P450_sf"/>
</dbReference>
<dbReference type="InterPro" id="IPR050479">
    <property type="entry name" value="CYP11_CYP27_families"/>
</dbReference>
<evidence type="ECO:0000256" key="5">
    <source>
        <dbReference type="ARBA" id="ARBA00023002"/>
    </source>
</evidence>
<dbReference type="InterPro" id="IPR002401">
    <property type="entry name" value="Cyt_P450_E_grp-I"/>
</dbReference>
<name>A0A6J8AJ48_MYTCO</name>
<dbReference type="Proteomes" id="UP000507470">
    <property type="component" value="Unassembled WGS sequence"/>
</dbReference>
<keyword evidence="4 8" id="KW-0479">Metal-binding</keyword>
<evidence type="ECO:0000256" key="6">
    <source>
        <dbReference type="ARBA" id="ARBA00023004"/>
    </source>
</evidence>
<organism evidence="10 11">
    <name type="scientific">Mytilus coruscus</name>
    <name type="common">Sea mussel</name>
    <dbReference type="NCBI Taxonomy" id="42192"/>
    <lineage>
        <taxon>Eukaryota</taxon>
        <taxon>Metazoa</taxon>
        <taxon>Spiralia</taxon>
        <taxon>Lophotrochozoa</taxon>
        <taxon>Mollusca</taxon>
        <taxon>Bivalvia</taxon>
        <taxon>Autobranchia</taxon>
        <taxon>Pteriomorphia</taxon>
        <taxon>Mytilida</taxon>
        <taxon>Mytiloidea</taxon>
        <taxon>Mytilidae</taxon>
        <taxon>Mytilinae</taxon>
        <taxon>Mytilus</taxon>
    </lineage>
</organism>
<comment type="cofactor">
    <cofactor evidence="1 8">
        <name>heme</name>
        <dbReference type="ChEBI" id="CHEBI:30413"/>
    </cofactor>
</comment>
<sequence length="476" mass="54418">MWSLRLCSRGSRDLRLRITTVSHRASTTSAAQVGEVSDPGSTEVKPFSQIPGPKVLYNIPFLGTAFHFKPFTKYVPDDLLDVLSDARDKYGDIVKIRMGKDYIVYEHLRVGLDLSETFHDRSGVPRDLGTLQGDEWAALRKPSQEKMLRPAVVANYVPLIEKVTNDFVEELRKKGSVDNLLKELMNYTTESVAMLCFNRRLGTKLYKRFEKTYLDIYRIGRKEISAQRKMLEKLQKEGKLDQYLQDEPNFIYSLINDTRMTDDKINSVIMSLFIAGIDSTANTIAFVLINLALNPEKQDRLYQEIKETMGDENTLTKEHLAEMSYLKACVKESQRLVFPLMLGAIRYLEEDIVLAGYHIPKKTLVHPNMNSMTMDDRFYPRPTEYIPERWLRGTKDDIAKGQDFPFGMMPFGFGPRGCIGQRFAETEMYIGVAKVIQNFKISLPPGVTGVKTKHKTFTTPAESVFLNLTDRNISNV</sequence>
<evidence type="ECO:0000313" key="10">
    <source>
        <dbReference type="EMBL" id="CAC5368657.1"/>
    </source>
</evidence>
<dbReference type="InterPro" id="IPR001128">
    <property type="entry name" value="Cyt_P450"/>
</dbReference>
<dbReference type="EMBL" id="CACVKT020001498">
    <property type="protein sequence ID" value="CAC5368657.1"/>
    <property type="molecule type" value="Genomic_DNA"/>
</dbReference>
<dbReference type="PANTHER" id="PTHR24279">
    <property type="entry name" value="CYTOCHROME P450"/>
    <property type="match status" value="1"/>
</dbReference>
<dbReference type="PROSITE" id="PS00086">
    <property type="entry name" value="CYTOCHROME_P450"/>
    <property type="match status" value="1"/>
</dbReference>
<keyword evidence="7 9" id="KW-0503">Monooxygenase</keyword>
<evidence type="ECO:0000256" key="8">
    <source>
        <dbReference type="PIRSR" id="PIRSR602401-1"/>
    </source>
</evidence>
<gene>
    <name evidence="10" type="ORF">MCOR_8138</name>
</gene>
<evidence type="ECO:0000256" key="2">
    <source>
        <dbReference type="ARBA" id="ARBA00010617"/>
    </source>
</evidence>
<dbReference type="GO" id="GO:0016705">
    <property type="term" value="F:oxidoreductase activity, acting on paired donors, with incorporation or reduction of molecular oxygen"/>
    <property type="evidence" value="ECO:0007669"/>
    <property type="project" value="InterPro"/>
</dbReference>
<comment type="similarity">
    <text evidence="2 9">Belongs to the cytochrome P450 family.</text>
</comment>
<evidence type="ECO:0000256" key="9">
    <source>
        <dbReference type="RuleBase" id="RU000461"/>
    </source>
</evidence>
<dbReference type="PANTHER" id="PTHR24279:SF120">
    <property type="entry name" value="CYTOCHROME P450"/>
    <property type="match status" value="1"/>
</dbReference>
<accession>A0A6J8AJ48</accession>
<evidence type="ECO:0000313" key="11">
    <source>
        <dbReference type="Proteomes" id="UP000507470"/>
    </source>
</evidence>
<dbReference type="SUPFAM" id="SSF48264">
    <property type="entry name" value="Cytochrome P450"/>
    <property type="match status" value="1"/>
</dbReference>
<keyword evidence="3 8" id="KW-0349">Heme</keyword>
<keyword evidence="5 9" id="KW-0560">Oxidoreductase</keyword>
<dbReference type="Gene3D" id="1.10.630.10">
    <property type="entry name" value="Cytochrome P450"/>
    <property type="match status" value="1"/>
</dbReference>
<keyword evidence="6 8" id="KW-0408">Iron</keyword>
<dbReference type="AlphaFoldDB" id="A0A6J8AJ48"/>
<evidence type="ECO:0008006" key="12">
    <source>
        <dbReference type="Google" id="ProtNLM"/>
    </source>
</evidence>
<protein>
    <recommendedName>
        <fullName evidence="12">CYP49A</fullName>
    </recommendedName>
</protein>
<dbReference type="PRINTS" id="PR00463">
    <property type="entry name" value="EP450I"/>
</dbReference>
<dbReference type="InterPro" id="IPR017972">
    <property type="entry name" value="Cyt_P450_CS"/>
</dbReference>
<dbReference type="OrthoDB" id="3945418at2759"/>
<keyword evidence="11" id="KW-1185">Reference proteome</keyword>
<dbReference type="GO" id="GO:0005506">
    <property type="term" value="F:iron ion binding"/>
    <property type="evidence" value="ECO:0007669"/>
    <property type="project" value="InterPro"/>
</dbReference>
<dbReference type="GO" id="GO:0004497">
    <property type="term" value="F:monooxygenase activity"/>
    <property type="evidence" value="ECO:0007669"/>
    <property type="project" value="UniProtKB-KW"/>
</dbReference>
<proteinExistence type="inferred from homology"/>
<evidence type="ECO:0000256" key="7">
    <source>
        <dbReference type="ARBA" id="ARBA00023033"/>
    </source>
</evidence>
<feature type="binding site" description="axial binding residue" evidence="8">
    <location>
        <position position="418"/>
    </location>
    <ligand>
        <name>heme</name>
        <dbReference type="ChEBI" id="CHEBI:30413"/>
    </ligand>
    <ligandPart>
        <name>Fe</name>
        <dbReference type="ChEBI" id="CHEBI:18248"/>
    </ligandPart>
</feature>
<evidence type="ECO:0000256" key="3">
    <source>
        <dbReference type="ARBA" id="ARBA00022617"/>
    </source>
</evidence>
<evidence type="ECO:0000256" key="4">
    <source>
        <dbReference type="ARBA" id="ARBA00022723"/>
    </source>
</evidence>
<dbReference type="Pfam" id="PF00067">
    <property type="entry name" value="p450"/>
    <property type="match status" value="2"/>
</dbReference>
<dbReference type="CDD" id="cd11054">
    <property type="entry name" value="CYP24A1-like"/>
    <property type="match status" value="1"/>
</dbReference>